<sequence>MSMTHVFHQGTDLKLPTLVLFHGTGGNEHDLLPLAELLAPGASVLGIRGNVLENGMPRFFRRLAEGIFDEEDLIFRTHEVKQFLDEAAAKYGFDSGNLVAVGYSNGANIAGSLLFHYGGLFRAAVLLHPMVPLRGLAIPSLQGVPVFIGAGTNDPIIRSEETRELESLLSGAGAEVTSHWGNQGHRLSTAEAEAARDWLASLTVSGQ</sequence>
<protein>
    <submittedName>
        <fullName evidence="2">Carboxylesterase</fullName>
    </submittedName>
</protein>
<dbReference type="EMBL" id="CP009285">
    <property type="protein sequence ID" value="AIQ61444.1"/>
    <property type="molecule type" value="Genomic_DNA"/>
</dbReference>
<evidence type="ECO:0000259" key="1">
    <source>
        <dbReference type="Pfam" id="PF01738"/>
    </source>
</evidence>
<dbReference type="InterPro" id="IPR002925">
    <property type="entry name" value="Dienelactn_hydro"/>
</dbReference>
<dbReference type="InterPro" id="IPR029058">
    <property type="entry name" value="AB_hydrolase_fold"/>
</dbReference>
<dbReference type="OrthoDB" id="9796570at2"/>
<dbReference type="AlphaFoldDB" id="A0A089MYJ7"/>
<name>A0A089MYJ7_PAEBO</name>
<dbReference type="Gene3D" id="3.40.50.1820">
    <property type="entry name" value="alpha/beta hydrolase"/>
    <property type="match status" value="1"/>
</dbReference>
<dbReference type="HOGENOM" id="CLU_049413_6_1_9"/>
<dbReference type="GO" id="GO:0016787">
    <property type="term" value="F:hydrolase activity"/>
    <property type="evidence" value="ECO:0007669"/>
    <property type="project" value="InterPro"/>
</dbReference>
<proteinExistence type="predicted"/>
<dbReference type="Proteomes" id="UP000029518">
    <property type="component" value="Chromosome"/>
</dbReference>
<dbReference type="Pfam" id="PF01738">
    <property type="entry name" value="DLH"/>
    <property type="match status" value="1"/>
</dbReference>
<accession>A0A089MYJ7</accession>
<dbReference type="SUPFAM" id="SSF53474">
    <property type="entry name" value="alpha/beta-Hydrolases"/>
    <property type="match status" value="1"/>
</dbReference>
<organism evidence="2 3">
    <name type="scientific">Paenibacillus borealis</name>
    <dbReference type="NCBI Taxonomy" id="160799"/>
    <lineage>
        <taxon>Bacteria</taxon>
        <taxon>Bacillati</taxon>
        <taxon>Bacillota</taxon>
        <taxon>Bacilli</taxon>
        <taxon>Bacillales</taxon>
        <taxon>Paenibacillaceae</taxon>
        <taxon>Paenibacillus</taxon>
    </lineage>
</organism>
<gene>
    <name evidence="2" type="ORF">PBOR_34475</name>
</gene>
<keyword evidence="3" id="KW-1185">Reference proteome</keyword>
<dbReference type="KEGG" id="pbd:PBOR_34475"/>
<reference evidence="2" key="1">
    <citation type="submission" date="2014-08" db="EMBL/GenBank/DDBJ databases">
        <title>Comparative genomics of the Paenibacillus odorifer group.</title>
        <authorList>
            <person name="den Bakker H.C."/>
            <person name="Tsai Y.-C.Y.-C."/>
            <person name="Martin N."/>
            <person name="Korlach J."/>
            <person name="Wiedmann M."/>
        </authorList>
    </citation>
    <scope>NUCLEOTIDE SEQUENCE [LARGE SCALE GENOMIC DNA]</scope>
    <source>
        <strain evidence="2">DSM 13188</strain>
    </source>
</reference>
<feature type="domain" description="Dienelactone hydrolase" evidence="1">
    <location>
        <begin position="87"/>
        <end position="179"/>
    </location>
</feature>
<evidence type="ECO:0000313" key="3">
    <source>
        <dbReference type="Proteomes" id="UP000029518"/>
    </source>
</evidence>
<evidence type="ECO:0000313" key="2">
    <source>
        <dbReference type="EMBL" id="AIQ61444.1"/>
    </source>
</evidence>